<organism evidence="7">
    <name type="scientific">Thermobifida fusca (strain YX)</name>
    <dbReference type="NCBI Taxonomy" id="269800"/>
    <lineage>
        <taxon>Bacteria</taxon>
        <taxon>Bacillati</taxon>
        <taxon>Actinomycetota</taxon>
        <taxon>Actinomycetes</taxon>
        <taxon>Streptosporangiales</taxon>
        <taxon>Nocardiopsidaceae</taxon>
        <taxon>Thermobifida</taxon>
    </lineage>
</organism>
<dbReference type="InterPro" id="IPR045213">
    <property type="entry name" value="Malic_NAD-bd_bact_type"/>
</dbReference>
<dbReference type="InterPro" id="IPR012302">
    <property type="entry name" value="Malic_NAD-bd"/>
</dbReference>
<dbReference type="InterPro" id="IPR001891">
    <property type="entry name" value="Malic_OxRdtase"/>
</dbReference>
<evidence type="ECO:0000256" key="2">
    <source>
        <dbReference type="ARBA" id="ARBA00023002"/>
    </source>
</evidence>
<evidence type="ECO:0000256" key="3">
    <source>
        <dbReference type="RuleBase" id="RU003427"/>
    </source>
</evidence>
<dbReference type="AlphaFoldDB" id="Q47SG7"/>
<dbReference type="Gene3D" id="3.40.50.10380">
    <property type="entry name" value="Malic enzyme, N-terminal domain"/>
    <property type="match status" value="1"/>
</dbReference>
<dbReference type="SUPFAM" id="SSF51735">
    <property type="entry name" value="NAD(P)-binding Rossmann-fold domains"/>
    <property type="match status" value="1"/>
</dbReference>
<dbReference type="InterPro" id="IPR012301">
    <property type="entry name" value="Malic_N_dom"/>
</dbReference>
<dbReference type="FunFam" id="3.40.50.10380:FF:000003">
    <property type="entry name" value="NADP-dependent malic enzyme"/>
    <property type="match status" value="1"/>
</dbReference>
<comment type="similarity">
    <text evidence="1 3">Belongs to the malic enzymes family.</text>
</comment>
<dbReference type="PRINTS" id="PR00072">
    <property type="entry name" value="MALOXRDTASE"/>
</dbReference>
<dbReference type="Pfam" id="PF03949">
    <property type="entry name" value="Malic_M"/>
    <property type="match status" value="1"/>
</dbReference>
<dbReference type="InterPro" id="IPR037062">
    <property type="entry name" value="Malic_N_dom_sf"/>
</dbReference>
<dbReference type="InterPro" id="IPR051674">
    <property type="entry name" value="Malate_Decarboxylase"/>
</dbReference>
<dbReference type="EMBL" id="CP000088">
    <property type="protein sequence ID" value="AAZ54600.1"/>
    <property type="molecule type" value="Genomic_DNA"/>
</dbReference>
<name>Q47SG7_THEFY</name>
<dbReference type="SMART" id="SM00919">
    <property type="entry name" value="Malic_M"/>
    <property type="match status" value="1"/>
</dbReference>
<evidence type="ECO:0000259" key="6">
    <source>
        <dbReference type="SMART" id="SM01274"/>
    </source>
</evidence>
<dbReference type="PANTHER" id="PTHR43237">
    <property type="entry name" value="NADP-DEPENDENT MALIC ENZYME"/>
    <property type="match status" value="1"/>
</dbReference>
<dbReference type="InterPro" id="IPR046346">
    <property type="entry name" value="Aminoacid_DH-like_N_sf"/>
</dbReference>
<protein>
    <submittedName>
        <fullName evidence="7">Malate dehydrogenase (Oxaloacetate decarboxylating)</fullName>
        <ecNumber evidence="7">1.1.1.38</ecNumber>
    </submittedName>
</protein>
<feature type="domain" description="Malic enzyme N-terminal" evidence="6">
    <location>
        <begin position="56"/>
        <end position="189"/>
    </location>
</feature>
<dbReference type="HOGENOM" id="CLU_034446_2_1_11"/>
<dbReference type="SMART" id="SM01274">
    <property type="entry name" value="malic"/>
    <property type="match status" value="1"/>
</dbReference>
<gene>
    <name evidence="7" type="ordered locus">Tfu_0562</name>
</gene>
<dbReference type="GO" id="GO:0016616">
    <property type="term" value="F:oxidoreductase activity, acting on the CH-OH group of donors, NAD or NADP as acceptor"/>
    <property type="evidence" value="ECO:0007669"/>
    <property type="project" value="InterPro"/>
</dbReference>
<dbReference type="KEGG" id="tfu:Tfu_0562"/>
<proteinExistence type="inferred from homology"/>
<evidence type="ECO:0000256" key="1">
    <source>
        <dbReference type="ARBA" id="ARBA00008785"/>
    </source>
</evidence>
<feature type="domain" description="Malic enzyme NAD-binding" evidence="5">
    <location>
        <begin position="201"/>
        <end position="421"/>
    </location>
</feature>
<accession>Q47SG7</accession>
<keyword evidence="2 7" id="KW-0560">Oxidoreductase</keyword>
<dbReference type="PANTHER" id="PTHR43237:SF4">
    <property type="entry name" value="NADP-DEPENDENT MALIC ENZYME"/>
    <property type="match status" value="1"/>
</dbReference>
<dbReference type="GO" id="GO:0051287">
    <property type="term" value="F:NAD binding"/>
    <property type="evidence" value="ECO:0007669"/>
    <property type="project" value="InterPro"/>
</dbReference>
<evidence type="ECO:0000259" key="5">
    <source>
        <dbReference type="SMART" id="SM00919"/>
    </source>
</evidence>
<dbReference type="Gene3D" id="3.40.50.720">
    <property type="entry name" value="NAD(P)-binding Rossmann-like Domain"/>
    <property type="match status" value="1"/>
</dbReference>
<dbReference type="eggNOG" id="COG0281">
    <property type="taxonomic scope" value="Bacteria"/>
</dbReference>
<evidence type="ECO:0000256" key="4">
    <source>
        <dbReference type="SAM" id="MobiDB-lite"/>
    </source>
</evidence>
<dbReference type="STRING" id="269800.Tfu_0562"/>
<dbReference type="GO" id="GO:0004470">
    <property type="term" value="F:malic enzyme activity"/>
    <property type="evidence" value="ECO:0007669"/>
    <property type="project" value="InterPro"/>
</dbReference>
<evidence type="ECO:0000313" key="7">
    <source>
        <dbReference type="EMBL" id="AAZ54600.1"/>
    </source>
</evidence>
<dbReference type="SUPFAM" id="SSF53223">
    <property type="entry name" value="Aminoacid dehydrogenase-like, N-terminal domain"/>
    <property type="match status" value="1"/>
</dbReference>
<reference evidence="7" key="1">
    <citation type="submission" date="2005-07" db="EMBL/GenBank/DDBJ databases">
        <title>Complete sequence of Thermobifida fusca YX.</title>
        <authorList>
            <consortium name="US DOE Joint Genome Institute"/>
            <person name="Copeland A."/>
            <person name="Lucas S."/>
            <person name="Lapidus A."/>
            <person name="Barry K."/>
            <person name="Detter J.C."/>
            <person name="Glavina T."/>
            <person name="Hammon N."/>
            <person name="Israni S."/>
            <person name="Pitluck S."/>
            <person name="Di Bartolo G."/>
            <person name="Chain P."/>
            <person name="Schmutz J."/>
            <person name="Larimer F."/>
            <person name="Land M."/>
            <person name="Lykidis A."/>
            <person name="Richardson P."/>
        </authorList>
    </citation>
    <scope>NUCLEOTIDE SEQUENCE</scope>
    <source>
        <strain evidence="7">YX</strain>
    </source>
</reference>
<dbReference type="GO" id="GO:0046872">
    <property type="term" value="F:metal ion binding"/>
    <property type="evidence" value="ECO:0007669"/>
    <property type="project" value="UniProtKB-KW"/>
</dbReference>
<feature type="region of interest" description="Disordered" evidence="4">
    <location>
        <begin position="1"/>
        <end position="25"/>
    </location>
</feature>
<sequence>MSHKPHLRPSPLAASHRTLSPSTWMGTRTDSLRGFYVTSDRSSRLDDDPAFALHRGGKLEVRSTVEVNDQKSLSLAYTPGVARVCTAIADTPELADTYTWKNNVVAVVTDGTAVLGLGDIGPEASLPVMEGKSLLFKQFAGIDSVPIALACTDVDEIVETVVRMAPSFGGINLEDISAPRCFEIEQRLRERLDIPVFHDDQHGTAIVALAAIRNAARVTGRELSDLRAVVSGAGASGIAVSRMLIRGGIGDIAVADSKGLIYEGRPGLNKYKAELAAISNKAGLQGSIESALAGADVFVGLSAGEVPEEVVATMADNAIICAMANPNPEVHPDVARKYAAVVATGRSDFPNQINNVLAFPGVFRGALDVRATQITENMKLAAATALADLVGDDLAPDYIIPKPFDERVVPAVAAAVADQARKDGVARA</sequence>
<dbReference type="EC" id="1.1.1.38" evidence="7"/>
<dbReference type="InterPro" id="IPR036291">
    <property type="entry name" value="NAD(P)-bd_dom_sf"/>
</dbReference>
<dbReference type="CDD" id="cd05311">
    <property type="entry name" value="NAD_bind_2_malic_enz"/>
    <property type="match status" value="1"/>
</dbReference>
<dbReference type="Pfam" id="PF00390">
    <property type="entry name" value="malic"/>
    <property type="match status" value="1"/>
</dbReference>
<keyword evidence="3" id="KW-0479">Metal-binding</keyword>